<sequence length="284" mass="29673">MVNVDESPSPRERYAPAGWPGMRGKRVVVTGGTRGLGEGVVRLLLAEGAEVATCARRTAGLTALGDSLTAEERARLFTDALDVTEPGRLEDFVTAAAKRFVPSGRTGGLDGLVACVGGSRGGDAFEQADGADWAATWELNVGHATRLVRAALPHLRAVGGGSVVLIGSVSGWKPGPPAQYGVAKSALIQLAASLARELGPDRVRVNTVSPGSMLIPGRRWDRMRRDQPRAYEAFVGAELPTGAPVTPHEVARAVVFLLSDWATGVSGAHLPVDRAQNAPSPDGY</sequence>
<dbReference type="PRINTS" id="PR00081">
    <property type="entry name" value="GDHRDH"/>
</dbReference>
<dbReference type="SUPFAM" id="SSF51735">
    <property type="entry name" value="NAD(P)-binding Rossmann-fold domains"/>
    <property type="match status" value="1"/>
</dbReference>
<name>A0A927QFK2_9ACTN</name>
<proteinExistence type="inferred from homology"/>
<comment type="similarity">
    <text evidence="1">Belongs to the short-chain dehydrogenases/reductases (SDR) family.</text>
</comment>
<dbReference type="GeneID" id="79936421"/>
<dbReference type="InterPro" id="IPR036291">
    <property type="entry name" value="NAD(P)-bd_dom_sf"/>
</dbReference>
<evidence type="ECO:0000313" key="3">
    <source>
        <dbReference type="EMBL" id="MBD9725158.1"/>
    </source>
</evidence>
<accession>A0A927QFK2</accession>
<dbReference type="EMBL" id="JACYXT010000007">
    <property type="protein sequence ID" value="MBD9725158.1"/>
    <property type="molecule type" value="Genomic_DNA"/>
</dbReference>
<gene>
    <name evidence="3" type="ORF">IHE70_18440</name>
</gene>
<protein>
    <submittedName>
        <fullName evidence="3">SDR family oxidoreductase</fullName>
    </submittedName>
</protein>
<reference evidence="3" key="1">
    <citation type="submission" date="2020-09" db="EMBL/GenBank/DDBJ databases">
        <title>Streptomyces canutascabiei sp. nov., which causes potato common scab and is distributed across the world.</title>
        <authorList>
            <person name="Nguyen H.P."/>
            <person name="Weisberg A.J."/>
            <person name="Chang J.H."/>
            <person name="Clarke C.R."/>
        </authorList>
    </citation>
    <scope>NUCLEOTIDE SEQUENCE</scope>
    <source>
        <strain evidence="3">ID-01-6.2a</strain>
    </source>
</reference>
<dbReference type="AlphaFoldDB" id="A0A927QFK2"/>
<dbReference type="InterPro" id="IPR002347">
    <property type="entry name" value="SDR_fam"/>
</dbReference>
<evidence type="ECO:0000313" key="4">
    <source>
        <dbReference type="Proteomes" id="UP000661025"/>
    </source>
</evidence>
<dbReference type="CDD" id="cd05233">
    <property type="entry name" value="SDR_c"/>
    <property type="match status" value="1"/>
</dbReference>
<dbReference type="Proteomes" id="UP000661025">
    <property type="component" value="Unassembled WGS sequence"/>
</dbReference>
<keyword evidence="2" id="KW-0560">Oxidoreductase</keyword>
<organism evidence="3 4">
    <name type="scientific">Streptomyces caniscabiei</name>
    <dbReference type="NCBI Taxonomy" id="2746961"/>
    <lineage>
        <taxon>Bacteria</taxon>
        <taxon>Bacillati</taxon>
        <taxon>Actinomycetota</taxon>
        <taxon>Actinomycetes</taxon>
        <taxon>Kitasatosporales</taxon>
        <taxon>Streptomycetaceae</taxon>
        <taxon>Streptomyces</taxon>
    </lineage>
</organism>
<dbReference type="GO" id="GO:0016616">
    <property type="term" value="F:oxidoreductase activity, acting on the CH-OH group of donors, NAD or NADP as acceptor"/>
    <property type="evidence" value="ECO:0007669"/>
    <property type="project" value="TreeGrafter"/>
</dbReference>
<evidence type="ECO:0000256" key="2">
    <source>
        <dbReference type="ARBA" id="ARBA00023002"/>
    </source>
</evidence>
<dbReference type="PANTHER" id="PTHR42760">
    <property type="entry name" value="SHORT-CHAIN DEHYDROGENASES/REDUCTASES FAMILY MEMBER"/>
    <property type="match status" value="1"/>
</dbReference>
<dbReference type="PANTHER" id="PTHR42760:SF133">
    <property type="entry name" value="3-OXOACYL-[ACYL-CARRIER-PROTEIN] REDUCTASE"/>
    <property type="match status" value="1"/>
</dbReference>
<evidence type="ECO:0000256" key="1">
    <source>
        <dbReference type="ARBA" id="ARBA00006484"/>
    </source>
</evidence>
<dbReference type="Pfam" id="PF13561">
    <property type="entry name" value="adh_short_C2"/>
    <property type="match status" value="1"/>
</dbReference>
<dbReference type="RefSeq" id="WP_192361900.1">
    <property type="nucleotide sequence ID" value="NZ_CP119182.1"/>
</dbReference>
<dbReference type="FunFam" id="3.40.50.720:FF:000084">
    <property type="entry name" value="Short-chain dehydrogenase reductase"/>
    <property type="match status" value="1"/>
</dbReference>
<comment type="caution">
    <text evidence="3">The sequence shown here is derived from an EMBL/GenBank/DDBJ whole genome shotgun (WGS) entry which is preliminary data.</text>
</comment>
<dbReference type="Gene3D" id="3.40.50.720">
    <property type="entry name" value="NAD(P)-binding Rossmann-like Domain"/>
    <property type="match status" value="1"/>
</dbReference>